<keyword evidence="2" id="KW-1185">Reference proteome</keyword>
<name>A0ABW8B2W0_9FIRM</name>
<organism evidence="1 2">
    <name type="scientific">Dorea amylophila</name>
    <dbReference type="NCBI Taxonomy" id="2981789"/>
    <lineage>
        <taxon>Bacteria</taxon>
        <taxon>Bacillati</taxon>
        <taxon>Bacillota</taxon>
        <taxon>Clostridia</taxon>
        <taxon>Lachnospirales</taxon>
        <taxon>Lachnospiraceae</taxon>
        <taxon>Dorea</taxon>
    </lineage>
</organism>
<accession>A0ABW8B2W0</accession>
<proteinExistence type="predicted"/>
<protein>
    <submittedName>
        <fullName evidence="1">NACHT domain-containing protein</fullName>
    </submittedName>
</protein>
<comment type="caution">
    <text evidence="1">The sequence shown here is derived from an EMBL/GenBank/DDBJ whole genome shotgun (WGS) entry which is preliminary data.</text>
</comment>
<dbReference type="SUPFAM" id="SSF52540">
    <property type="entry name" value="P-loop containing nucleoside triphosphate hydrolases"/>
    <property type="match status" value="1"/>
</dbReference>
<dbReference type="SUPFAM" id="SSF48452">
    <property type="entry name" value="TPR-like"/>
    <property type="match status" value="1"/>
</dbReference>
<evidence type="ECO:0000313" key="2">
    <source>
        <dbReference type="Proteomes" id="UP001614216"/>
    </source>
</evidence>
<dbReference type="RefSeq" id="WP_396570461.1">
    <property type="nucleotide sequence ID" value="NZ_JBITRD010000016.1"/>
</dbReference>
<dbReference type="InterPro" id="IPR027417">
    <property type="entry name" value="P-loop_NTPase"/>
</dbReference>
<gene>
    <name evidence="1" type="ORF">ACIF0M_14090</name>
</gene>
<dbReference type="InterPro" id="IPR011990">
    <property type="entry name" value="TPR-like_helical_dom_sf"/>
</dbReference>
<evidence type="ECO:0000313" key="1">
    <source>
        <dbReference type="EMBL" id="MFI7846624.1"/>
    </source>
</evidence>
<dbReference type="Proteomes" id="UP001614216">
    <property type="component" value="Unassembled WGS sequence"/>
</dbReference>
<dbReference type="EMBL" id="JBITRD010000016">
    <property type="protein sequence ID" value="MFI7846624.1"/>
    <property type="molecule type" value="Genomic_DNA"/>
</dbReference>
<dbReference type="Gene3D" id="3.40.50.300">
    <property type="entry name" value="P-loop containing nucleotide triphosphate hydrolases"/>
    <property type="match status" value="1"/>
</dbReference>
<sequence>MNLCKKYIAKPGDYLVESSGGFGKSTSLKHLAKFLTSTSESKGKNTDGKTQGKKQVAVYIPVNDLNYIDSTNILFACLKKYFSSQVTDKAIIEMIGHTKDTTEYVFLLDGMNELNNQEVNGQTRMDYLCKDIKCLMEYPNVHVVISTRRADIMPETFRKMFRILRFQPFSDKNIRKYLNMQETDDLPQHLMKILSNPMFLKLFKKIYQRQPSVALAVTNKFELLELYFKQETELHREGMGDHAAEVRGYLLESVLPYIAFQVESALLENRFYEEEQHLDDTVREAFNQTREDRPENTSFETVYEMLQMNLGVVDERNIFVHELLRDFWAVKGFRLEANKGECEKIETFLVSLSEALEYRKTKKEKELARRTKYLDLGDFLYSMERAGLEKTLRRCGMKPDKKCVLRTLDFVQELSGVYDDLGEGKEAAEIGWIAKGCLSRVGEMFSIYERAERMNFIYYSIKWDIKAGNEEKNKKILNYILEARKEVEKIPEEARDIQLNDLYGRVLSNTGAFFFRLKDYDEARKWHLLAMEYKKRHCTAGAVVRSYQTLMSDAYHLGDPLEGYHYYKEAWEELCQGRTLEQCLLLEDHRFPEDMIERVMGNEILLLDMYSGKTDRAEEDGKEEITEEIIEEIIGELPAQIMYVYTSATGYQRNNVRLIKSLKGKLEGLVECKKLQERKELMIVVEEYMEKCENI</sequence>
<reference evidence="1 2" key="1">
    <citation type="submission" date="2024-08" db="EMBL/GenBank/DDBJ databases">
        <authorList>
            <person name="Vancuren S.J."/>
            <person name="Allen-Vercoe E."/>
        </authorList>
    </citation>
    <scope>NUCLEOTIDE SEQUENCE [LARGE SCALE GENOMIC DNA]</scope>
    <source>
        <strain evidence="1 2">16-6-I_42_FAA</strain>
    </source>
</reference>
<dbReference type="Gene3D" id="1.25.40.10">
    <property type="entry name" value="Tetratricopeptide repeat domain"/>
    <property type="match status" value="1"/>
</dbReference>